<dbReference type="PANTHER" id="PTHR30532">
    <property type="entry name" value="IRON III DICITRATE-BINDING PERIPLASMIC PROTEIN"/>
    <property type="match status" value="1"/>
</dbReference>
<dbReference type="GO" id="GO:0030288">
    <property type="term" value="C:outer membrane-bounded periplasmic space"/>
    <property type="evidence" value="ECO:0007669"/>
    <property type="project" value="TreeGrafter"/>
</dbReference>
<dbReference type="SUPFAM" id="SSF53807">
    <property type="entry name" value="Helical backbone' metal receptor"/>
    <property type="match status" value="1"/>
</dbReference>
<keyword evidence="8" id="KW-1185">Reference proteome</keyword>
<dbReference type="InterPro" id="IPR051313">
    <property type="entry name" value="Bact_iron-sidero_bind"/>
</dbReference>
<dbReference type="AlphaFoldDB" id="A0A2S9I9I0"/>
<dbReference type="CDD" id="cd01146">
    <property type="entry name" value="FhuD"/>
    <property type="match status" value="1"/>
</dbReference>
<dbReference type="GO" id="GO:1901678">
    <property type="term" value="P:iron coordination entity transport"/>
    <property type="evidence" value="ECO:0007669"/>
    <property type="project" value="UniProtKB-ARBA"/>
</dbReference>
<evidence type="ECO:0000256" key="2">
    <source>
        <dbReference type="ARBA" id="ARBA00008814"/>
    </source>
</evidence>
<keyword evidence="5" id="KW-0732">Signal</keyword>
<accession>A0A2S9I9I0</accession>
<keyword evidence="4" id="KW-0408">Iron</keyword>
<dbReference type="NCBIfam" id="NF007864">
    <property type="entry name" value="PRK10576.1"/>
    <property type="match status" value="1"/>
</dbReference>
<dbReference type="Gene3D" id="3.40.50.1980">
    <property type="entry name" value="Nitrogenase molybdenum iron protein domain"/>
    <property type="match status" value="2"/>
</dbReference>
<name>A0A2S9I9I0_9GAMM</name>
<comment type="subcellular location">
    <subcellularLocation>
        <location evidence="1">Cell envelope</location>
    </subcellularLocation>
</comment>
<comment type="similarity">
    <text evidence="2">Belongs to the bacterial solute-binding protein 8 family.</text>
</comment>
<sequence length="307" mass="34397">MPSDDYSSRRFAGKSPYWVDLPRRRLLTALALLPLLPLASASATVPQRIIALEWLPLEMLFALGVTPLGAADTHDYSIWVGEPTIPASVLDIGRRSEPNLEYIAELKPDLLLFSEGYGPRSSQLNAIAPSMEFSFTSERGEPLRTVSDGLLKLADRLDKTQAGHDHLAWFDRQLEEARGQLAGFRRQPLLVFTLVDDRHVMILGKNSLFGNVMARLGIENAWQGDDNGWGTAMVGLERLASLAPLRAICLDHRDEQARARVAATPLWQAIPFVRENMLRTVPALWIFGATLSALRFCRMLQQQEKQW</sequence>
<protein>
    <submittedName>
        <fullName evidence="7">Iron-hydroxamate transporter substrate-binding subunit</fullName>
    </submittedName>
</protein>
<dbReference type="PRINTS" id="PR01715">
    <property type="entry name" value="FERRIBNDNGPP"/>
</dbReference>
<dbReference type="Pfam" id="PF01497">
    <property type="entry name" value="Peripla_BP_2"/>
    <property type="match status" value="1"/>
</dbReference>
<feature type="domain" description="Fe/B12 periplasmic-binding" evidence="6">
    <location>
        <begin position="48"/>
        <end position="307"/>
    </location>
</feature>
<evidence type="ECO:0000256" key="5">
    <source>
        <dbReference type="ARBA" id="ARBA00022729"/>
    </source>
</evidence>
<evidence type="ECO:0000256" key="4">
    <source>
        <dbReference type="ARBA" id="ARBA00022496"/>
    </source>
</evidence>
<keyword evidence="4" id="KW-0406">Ion transport</keyword>
<dbReference type="Proteomes" id="UP000239181">
    <property type="component" value="Unassembled WGS sequence"/>
</dbReference>
<dbReference type="InterPro" id="IPR002491">
    <property type="entry name" value="ABC_transptr_periplasmic_BD"/>
</dbReference>
<keyword evidence="3" id="KW-0813">Transport</keyword>
<evidence type="ECO:0000313" key="8">
    <source>
        <dbReference type="Proteomes" id="UP000239181"/>
    </source>
</evidence>
<dbReference type="PROSITE" id="PS50983">
    <property type="entry name" value="FE_B12_PBP"/>
    <property type="match status" value="1"/>
</dbReference>
<dbReference type="EMBL" id="PDET01000011">
    <property type="protein sequence ID" value="PRD14462.1"/>
    <property type="molecule type" value="Genomic_DNA"/>
</dbReference>
<evidence type="ECO:0000259" key="6">
    <source>
        <dbReference type="PROSITE" id="PS50983"/>
    </source>
</evidence>
<organism evidence="7 8">
    <name type="scientific">Pantoea coffeiphila</name>
    <dbReference type="NCBI Taxonomy" id="1465635"/>
    <lineage>
        <taxon>Bacteria</taxon>
        <taxon>Pseudomonadati</taxon>
        <taxon>Pseudomonadota</taxon>
        <taxon>Gammaproteobacteria</taxon>
        <taxon>Enterobacterales</taxon>
        <taxon>Erwiniaceae</taxon>
        <taxon>Pantoea</taxon>
    </lineage>
</organism>
<keyword evidence="4" id="KW-0410">Iron transport</keyword>
<reference evidence="7 8" key="1">
    <citation type="submission" date="2017-10" db="EMBL/GenBank/DDBJ databases">
        <title>Draft genome of two endophytic bacteria isolated from 'guarana' Paullinia cupana (Mart.) Ducke.</title>
        <authorList>
            <person name="Siqueira K.A."/>
            <person name="Liotti R.G."/>
            <person name="Mendes T.A."/>
            <person name="Soares M.A."/>
        </authorList>
    </citation>
    <scope>NUCLEOTIDE SEQUENCE [LARGE SCALE GENOMIC DNA]</scope>
    <source>
        <strain evidence="7 8">342</strain>
    </source>
</reference>
<dbReference type="PANTHER" id="PTHR30532:SF1">
    <property type="entry name" value="IRON(3+)-HYDROXAMATE-BINDING PROTEIN FHUD"/>
    <property type="match status" value="1"/>
</dbReference>
<evidence type="ECO:0000256" key="3">
    <source>
        <dbReference type="ARBA" id="ARBA00022448"/>
    </source>
</evidence>
<dbReference type="RefSeq" id="WP_105593825.1">
    <property type="nucleotide sequence ID" value="NZ_PDET01000011.1"/>
</dbReference>
<evidence type="ECO:0000256" key="1">
    <source>
        <dbReference type="ARBA" id="ARBA00004196"/>
    </source>
</evidence>
<comment type="caution">
    <text evidence="7">The sequence shown here is derived from an EMBL/GenBank/DDBJ whole genome shotgun (WGS) entry which is preliminary data.</text>
</comment>
<dbReference type="OrthoDB" id="6160519at2"/>
<proteinExistence type="inferred from homology"/>
<evidence type="ECO:0000313" key="7">
    <source>
        <dbReference type="EMBL" id="PRD14462.1"/>
    </source>
</evidence>
<gene>
    <name evidence="7" type="ORF">CQW29_16555</name>
</gene>